<evidence type="ECO:0000256" key="4">
    <source>
        <dbReference type="ARBA" id="ARBA00022912"/>
    </source>
</evidence>
<evidence type="ECO:0000313" key="9">
    <source>
        <dbReference type="Proteomes" id="UP000037393"/>
    </source>
</evidence>
<accession>A0A0L0H465</accession>
<evidence type="ECO:0000256" key="2">
    <source>
        <dbReference type="ARBA" id="ARBA00013064"/>
    </source>
</evidence>
<dbReference type="AlphaFoldDB" id="A0A0L0H465"/>
<dbReference type="SMART" id="SM00226">
    <property type="entry name" value="LMWPc"/>
    <property type="match status" value="1"/>
</dbReference>
<dbReference type="Gene3D" id="3.40.50.2300">
    <property type="match status" value="1"/>
</dbReference>
<keyword evidence="4" id="KW-0904">Protein phosphatase</keyword>
<dbReference type="PANTHER" id="PTHR11717">
    <property type="entry name" value="LOW MOLECULAR WEIGHT PROTEIN TYROSINE PHOSPHATASE"/>
    <property type="match status" value="1"/>
</dbReference>
<dbReference type="InterPro" id="IPR023485">
    <property type="entry name" value="Ptyr_pPase"/>
</dbReference>
<reference evidence="8 9" key="1">
    <citation type="journal article" date="2015" name="Appl. Environ. Microbiol.">
        <title>The Enterobacterium Trabulsiella odontotermitis Presents Novel Adaptations Related to Its Association with Fungus-Growing Termites.</title>
        <authorList>
            <person name="Sapountzis P."/>
            <person name="Gruntjes T."/>
            <person name="Otani S."/>
            <person name="Estevez J."/>
            <person name="da Costa R.R."/>
            <person name="Plunkett G.3rd."/>
            <person name="Perna N.T."/>
            <person name="Poulsen M."/>
        </authorList>
    </citation>
    <scope>NUCLEOTIDE SEQUENCE [LARGE SCALE GENOMIC DNA]</scope>
    <source>
        <strain evidence="8 9">12</strain>
    </source>
</reference>
<gene>
    <name evidence="8" type="ORF">GM31_01265</name>
</gene>
<name>A0A0L0H465_9ENTR</name>
<keyword evidence="3" id="KW-0378">Hydrolase</keyword>
<dbReference type="PANTHER" id="PTHR11717:SF31">
    <property type="entry name" value="LOW MOLECULAR WEIGHT PROTEIN-TYROSINE-PHOSPHATASE ETP-RELATED"/>
    <property type="match status" value="1"/>
</dbReference>
<evidence type="ECO:0000256" key="6">
    <source>
        <dbReference type="PIRSR" id="PIRSR617867-1"/>
    </source>
</evidence>
<keyword evidence="9" id="KW-1185">Reference proteome</keyword>
<dbReference type="EMBL" id="JNGI01000012">
    <property type="protein sequence ID" value="KNC95523.1"/>
    <property type="molecule type" value="Genomic_DNA"/>
</dbReference>
<dbReference type="RefSeq" id="WP_049855804.1">
    <property type="nucleotide sequence ID" value="NZ_JNGI01000012.1"/>
</dbReference>
<feature type="active site" description="Proton donor" evidence="6">
    <location>
        <position position="119"/>
    </location>
</feature>
<dbReference type="GO" id="GO:0004725">
    <property type="term" value="F:protein tyrosine phosphatase activity"/>
    <property type="evidence" value="ECO:0007669"/>
    <property type="project" value="UniProtKB-EC"/>
</dbReference>
<feature type="domain" description="Phosphotyrosine protein phosphatase I" evidence="7">
    <location>
        <begin position="7"/>
        <end position="145"/>
    </location>
</feature>
<dbReference type="OrthoDB" id="9784339at2"/>
<evidence type="ECO:0000259" key="7">
    <source>
        <dbReference type="SMART" id="SM00226"/>
    </source>
</evidence>
<dbReference type="PATRIC" id="fig|379893.4.peg.260"/>
<organism evidence="8 9">
    <name type="scientific">Trabulsiella odontotermitis</name>
    <dbReference type="NCBI Taxonomy" id="379893"/>
    <lineage>
        <taxon>Bacteria</taxon>
        <taxon>Pseudomonadati</taxon>
        <taxon>Pseudomonadota</taxon>
        <taxon>Gammaproteobacteria</taxon>
        <taxon>Enterobacterales</taxon>
        <taxon>Enterobacteriaceae</taxon>
        <taxon>Trabulsiella</taxon>
    </lineage>
</organism>
<evidence type="ECO:0000256" key="5">
    <source>
        <dbReference type="ARBA" id="ARBA00051722"/>
    </source>
</evidence>
<dbReference type="EC" id="3.1.3.48" evidence="2"/>
<dbReference type="PRINTS" id="PR00719">
    <property type="entry name" value="LMWPTPASE"/>
</dbReference>
<comment type="catalytic activity">
    <reaction evidence="5">
        <text>O-phospho-L-tyrosyl-[protein] + H2O = L-tyrosyl-[protein] + phosphate</text>
        <dbReference type="Rhea" id="RHEA:10684"/>
        <dbReference type="Rhea" id="RHEA-COMP:10136"/>
        <dbReference type="Rhea" id="RHEA-COMP:20101"/>
        <dbReference type="ChEBI" id="CHEBI:15377"/>
        <dbReference type="ChEBI" id="CHEBI:43474"/>
        <dbReference type="ChEBI" id="CHEBI:46858"/>
        <dbReference type="ChEBI" id="CHEBI:61978"/>
        <dbReference type="EC" id="3.1.3.48"/>
    </reaction>
</comment>
<dbReference type="CDD" id="cd16343">
    <property type="entry name" value="LMWPTP"/>
    <property type="match status" value="1"/>
</dbReference>
<feature type="active site" evidence="6">
    <location>
        <position position="19"/>
    </location>
</feature>
<comment type="caution">
    <text evidence="8">The sequence shown here is derived from an EMBL/GenBank/DDBJ whole genome shotgun (WGS) entry which is preliminary data.</text>
</comment>
<dbReference type="SUPFAM" id="SSF52788">
    <property type="entry name" value="Phosphotyrosine protein phosphatases I"/>
    <property type="match status" value="1"/>
</dbReference>
<dbReference type="InterPro" id="IPR050438">
    <property type="entry name" value="LMW_PTPase"/>
</dbReference>
<evidence type="ECO:0000313" key="8">
    <source>
        <dbReference type="EMBL" id="KNC95523.1"/>
    </source>
</evidence>
<dbReference type="InterPro" id="IPR036196">
    <property type="entry name" value="Ptyr_pPase_sf"/>
</dbReference>
<evidence type="ECO:0000256" key="1">
    <source>
        <dbReference type="ARBA" id="ARBA00011063"/>
    </source>
</evidence>
<sequence length="147" mass="15813">MAALRFRSILVLCTGNLCRSPIGERLLRQALPTLQVVSAGTYGVSGKPADATAVAVAAGHGLSLEGHVARKVTPGMLRDVDLILVMEPAHIEQVTVMAPDVRGKTLLFGQWLDGKKIPDPYGKGREAFEHVYGLLAQATQEWAKRLS</sequence>
<dbReference type="Pfam" id="PF01451">
    <property type="entry name" value="LMWPc"/>
    <property type="match status" value="1"/>
</dbReference>
<proteinExistence type="inferred from homology"/>
<dbReference type="InterPro" id="IPR017867">
    <property type="entry name" value="Tyr_phospatase_low_mol_wt"/>
</dbReference>
<evidence type="ECO:0000256" key="3">
    <source>
        <dbReference type="ARBA" id="ARBA00022801"/>
    </source>
</evidence>
<dbReference type="STRING" id="379893.GCA_001297775_00571"/>
<comment type="similarity">
    <text evidence="1">Belongs to the low molecular weight phosphotyrosine protein phosphatase family.</text>
</comment>
<feature type="active site" description="Nucleophile" evidence="6">
    <location>
        <position position="13"/>
    </location>
</feature>
<dbReference type="FunFam" id="3.40.50.2300:FF:000041">
    <property type="entry name" value="Low molecular weight protein-tyrosine-phosphatase"/>
    <property type="match status" value="1"/>
</dbReference>
<protein>
    <recommendedName>
        <fullName evidence="2">protein-tyrosine-phosphatase</fullName>
        <ecNumber evidence="2">3.1.3.48</ecNumber>
    </recommendedName>
</protein>
<dbReference type="Proteomes" id="UP000037393">
    <property type="component" value="Unassembled WGS sequence"/>
</dbReference>